<protein>
    <recommendedName>
        <fullName evidence="1">TIR domain-containing protein</fullName>
    </recommendedName>
</protein>
<organism evidence="2 3">
    <name type="scientific">Schistosoma mekongi</name>
    <name type="common">Parasitic worm</name>
    <dbReference type="NCBI Taxonomy" id="38744"/>
    <lineage>
        <taxon>Eukaryota</taxon>
        <taxon>Metazoa</taxon>
        <taxon>Spiralia</taxon>
        <taxon>Lophotrochozoa</taxon>
        <taxon>Platyhelminthes</taxon>
        <taxon>Trematoda</taxon>
        <taxon>Digenea</taxon>
        <taxon>Strigeidida</taxon>
        <taxon>Schistosomatoidea</taxon>
        <taxon>Schistosomatidae</taxon>
        <taxon>Schistosoma</taxon>
    </lineage>
</organism>
<sequence>MSTNDLGELFEETSVNINKLIRLANSKMYDTEEFEESLQSFRLSYNPDDTSDEMTKYRTKVAVDILSKSPVFINLVSIYRELGRMAIPLSYFMLDPLPHDKWIPKLTKFQHSLSNYMTVSISFTRKLIKSDMYLTEVRRILHLAKTMKMTELVCSLIDFIISGLNTALRYENEFITQRLKDYSICTILDRFTCRDPKIKLAVIIFQTFTYTNISELHLKDEEIDLFLNCFNYCIDEGIESGDLFRSFQFNKVLRILALNCENRNKFIKRGVVNRLKLLPDSLPHCTEEISLTIRILSSHLSEDDAIVEMRSLAMEYCNSVIELEEEVGTFCGSCSDDEYLQYPSEHENSDVDESPTDVKQENTNRFGGHIMISYSHEDQKMALRIKERLEEEDIKIWIDKDHMVQEVRILDAMANAVQNAAIVLILFSKSYQDGENTKAEAEYTRKLKKPSIFLRVEPGFAPDSWLGFMIGESRYIDFSGKYPFEDKFKELCTTIHNISRGTITMERVKPVRKPKENLCVAM</sequence>
<accession>A0AAE2D3E0</accession>
<feature type="domain" description="TIR" evidence="1">
    <location>
        <begin position="370"/>
        <end position="492"/>
    </location>
</feature>
<evidence type="ECO:0000313" key="3">
    <source>
        <dbReference type="Proteomes" id="UP001292079"/>
    </source>
</evidence>
<evidence type="ECO:0000259" key="1">
    <source>
        <dbReference type="Pfam" id="PF13676"/>
    </source>
</evidence>
<dbReference type="InterPro" id="IPR035897">
    <property type="entry name" value="Toll_tir_struct_dom_sf"/>
</dbReference>
<dbReference type="PANTHER" id="PTHR46270:SF2">
    <property type="entry name" value="TIR DOMAIN-CONTAINING PROTEIN"/>
    <property type="match status" value="1"/>
</dbReference>
<keyword evidence="3" id="KW-1185">Reference proteome</keyword>
<dbReference type="SUPFAM" id="SSF52200">
    <property type="entry name" value="Toll/Interleukin receptor TIR domain"/>
    <property type="match status" value="1"/>
</dbReference>
<dbReference type="PANTHER" id="PTHR46270">
    <property type="entry name" value="ARMADILLO-TYPE FOLD-RELATED"/>
    <property type="match status" value="1"/>
</dbReference>
<dbReference type="InterPro" id="IPR000157">
    <property type="entry name" value="TIR_dom"/>
</dbReference>
<evidence type="ECO:0000313" key="2">
    <source>
        <dbReference type="EMBL" id="KAK4469707.1"/>
    </source>
</evidence>
<dbReference type="GO" id="GO:0007165">
    <property type="term" value="P:signal transduction"/>
    <property type="evidence" value="ECO:0007669"/>
    <property type="project" value="InterPro"/>
</dbReference>
<dbReference type="Proteomes" id="UP001292079">
    <property type="component" value="Unassembled WGS sequence"/>
</dbReference>
<dbReference type="Pfam" id="PF13676">
    <property type="entry name" value="TIR_2"/>
    <property type="match status" value="1"/>
</dbReference>
<comment type="caution">
    <text evidence="2">The sequence shown here is derived from an EMBL/GenBank/DDBJ whole genome shotgun (WGS) entry which is preliminary data.</text>
</comment>
<name>A0AAE2D3E0_SCHME</name>
<reference evidence="2" key="2">
    <citation type="journal article" date="2023" name="Infect Dis Poverty">
        <title>Chromosome-scale genome of the human blood fluke Schistosoma mekongi and its implications for public health.</title>
        <authorList>
            <person name="Zhou M."/>
            <person name="Xu L."/>
            <person name="Xu D."/>
            <person name="Chen W."/>
            <person name="Khan J."/>
            <person name="Hu Y."/>
            <person name="Huang H."/>
            <person name="Wei H."/>
            <person name="Zhang Y."/>
            <person name="Chusongsang P."/>
            <person name="Tanasarnprasert K."/>
            <person name="Hu X."/>
            <person name="Limpanont Y."/>
            <person name="Lv Z."/>
        </authorList>
    </citation>
    <scope>NUCLEOTIDE SEQUENCE</scope>
    <source>
        <strain evidence="2">LV_2022a</strain>
    </source>
</reference>
<proteinExistence type="predicted"/>
<reference evidence="2" key="1">
    <citation type="submission" date="2022-04" db="EMBL/GenBank/DDBJ databases">
        <authorList>
            <person name="Xu L."/>
            <person name="Lv Z."/>
        </authorList>
    </citation>
    <scope>NUCLEOTIDE SEQUENCE</scope>
    <source>
        <strain evidence="2">LV_2022a</strain>
    </source>
</reference>
<dbReference type="AlphaFoldDB" id="A0AAE2D3E0"/>
<dbReference type="EMBL" id="JALJAT010000005">
    <property type="protein sequence ID" value="KAK4469707.1"/>
    <property type="molecule type" value="Genomic_DNA"/>
</dbReference>
<dbReference type="Gene3D" id="3.40.50.10140">
    <property type="entry name" value="Toll/interleukin-1 receptor homology (TIR) domain"/>
    <property type="match status" value="1"/>
</dbReference>
<gene>
    <name evidence="2" type="ORF">MN116_007232</name>
</gene>